<evidence type="ECO:0000313" key="2">
    <source>
        <dbReference type="Proteomes" id="UP000244817"/>
    </source>
</evidence>
<organism evidence="1 2">
    <name type="scientific">Thalassorhabdomicrobium marinisediminis</name>
    <dbReference type="NCBI Taxonomy" id="2170577"/>
    <lineage>
        <taxon>Bacteria</taxon>
        <taxon>Pseudomonadati</taxon>
        <taxon>Pseudomonadota</taxon>
        <taxon>Alphaproteobacteria</taxon>
        <taxon>Rhodobacterales</taxon>
        <taxon>Paracoccaceae</taxon>
        <taxon>Thalassorhabdomicrobium</taxon>
    </lineage>
</organism>
<dbReference type="RefSeq" id="WP_108642083.1">
    <property type="nucleotide sequence ID" value="NZ_QCYG01000011.1"/>
</dbReference>
<reference evidence="1 2" key="1">
    <citation type="submission" date="2018-04" db="EMBL/GenBank/DDBJ databases">
        <title>Pelagivirga bohaiensis gen. nov., sp. nov., a bacterium isolated from the Bohai Sea.</title>
        <authorList>
            <person name="Ji X."/>
        </authorList>
    </citation>
    <scope>NUCLEOTIDE SEQUENCE [LARGE SCALE GENOMIC DNA]</scope>
    <source>
        <strain evidence="1 2">BH-SD16</strain>
    </source>
</reference>
<dbReference type="EMBL" id="QCYG01000011">
    <property type="protein sequence ID" value="PVA05434.1"/>
    <property type="molecule type" value="Genomic_DNA"/>
</dbReference>
<evidence type="ECO:0000313" key="1">
    <source>
        <dbReference type="EMBL" id="PVA05434.1"/>
    </source>
</evidence>
<dbReference type="AlphaFoldDB" id="A0A2T7FTE0"/>
<gene>
    <name evidence="1" type="ORF">DC363_15595</name>
</gene>
<sequence>MPYFGKYDTPDELLRDDTVSREEKIAMLEQWRDDKKDYMRATDEGMEGEDRAELLKKIKKALAELQ</sequence>
<protein>
    <submittedName>
        <fullName evidence="1">Uncharacterized protein</fullName>
    </submittedName>
</protein>
<dbReference type="Proteomes" id="UP000244817">
    <property type="component" value="Unassembled WGS sequence"/>
</dbReference>
<name>A0A2T7FTE0_9RHOB</name>
<proteinExistence type="predicted"/>
<dbReference type="OrthoDB" id="7865959at2"/>
<accession>A0A2T7FTE0</accession>
<keyword evidence="2" id="KW-1185">Reference proteome</keyword>
<comment type="caution">
    <text evidence="1">The sequence shown here is derived from an EMBL/GenBank/DDBJ whole genome shotgun (WGS) entry which is preliminary data.</text>
</comment>